<evidence type="ECO:0000259" key="1">
    <source>
        <dbReference type="Pfam" id="PF13649"/>
    </source>
</evidence>
<sequence>MLAAGNSIARAPVVGSNAAVAFAQMPFDPRSSFGPRVAAGYDDQPRGDEAAAVARLAELAGDGPALELAIGTGRIGLPLAATGVRVDGVELSAAMVERLRAKPGGEALAVTCGDMATVELPDRYRLVYVVFNSLMNLVTQDAQVECVANAARHLTGDGVFVVENVVPDPMYGLRQDRDGVDQYVDAGRIGPDGASIEVGRYDRVSQRVDKCHVALGASGVEVEPLALRYVWPSELDLMARLAGLRLHARWGGWSGEPFDAGSPRHVSLYGR</sequence>
<keyword evidence="2" id="KW-0808">Transferase</keyword>
<evidence type="ECO:0000313" key="2">
    <source>
        <dbReference type="EMBL" id="TQM02963.1"/>
    </source>
</evidence>
<organism evidence="2 3">
    <name type="scientific">Pseudonocardia kunmingensis</name>
    <dbReference type="NCBI Taxonomy" id="630975"/>
    <lineage>
        <taxon>Bacteria</taxon>
        <taxon>Bacillati</taxon>
        <taxon>Actinomycetota</taxon>
        <taxon>Actinomycetes</taxon>
        <taxon>Pseudonocardiales</taxon>
        <taxon>Pseudonocardiaceae</taxon>
        <taxon>Pseudonocardia</taxon>
    </lineage>
</organism>
<dbReference type="Gene3D" id="3.40.50.150">
    <property type="entry name" value="Vaccinia Virus protein VP39"/>
    <property type="match status" value="2"/>
</dbReference>
<dbReference type="InterPro" id="IPR029063">
    <property type="entry name" value="SAM-dependent_MTases_sf"/>
</dbReference>
<dbReference type="Pfam" id="PF13649">
    <property type="entry name" value="Methyltransf_25"/>
    <property type="match status" value="1"/>
</dbReference>
<comment type="caution">
    <text evidence="2">The sequence shown here is derived from an EMBL/GenBank/DDBJ whole genome shotgun (WGS) entry which is preliminary data.</text>
</comment>
<keyword evidence="3" id="KW-1185">Reference proteome</keyword>
<accession>A0A543D0T7</accession>
<dbReference type="GO" id="GO:0032259">
    <property type="term" value="P:methylation"/>
    <property type="evidence" value="ECO:0007669"/>
    <property type="project" value="UniProtKB-KW"/>
</dbReference>
<dbReference type="EMBL" id="VFPA01000006">
    <property type="protein sequence ID" value="TQM02963.1"/>
    <property type="molecule type" value="Genomic_DNA"/>
</dbReference>
<dbReference type="AlphaFoldDB" id="A0A543D0T7"/>
<reference evidence="2 3" key="1">
    <citation type="submission" date="2019-06" db="EMBL/GenBank/DDBJ databases">
        <title>Sequencing the genomes of 1000 actinobacteria strains.</title>
        <authorList>
            <person name="Klenk H.-P."/>
        </authorList>
    </citation>
    <scope>NUCLEOTIDE SEQUENCE [LARGE SCALE GENOMIC DNA]</scope>
    <source>
        <strain evidence="2 3">DSM 45301</strain>
    </source>
</reference>
<gene>
    <name evidence="2" type="ORF">FB558_7609</name>
</gene>
<evidence type="ECO:0000313" key="3">
    <source>
        <dbReference type="Proteomes" id="UP000315677"/>
    </source>
</evidence>
<proteinExistence type="predicted"/>
<keyword evidence="2" id="KW-0489">Methyltransferase</keyword>
<dbReference type="GO" id="GO:0008168">
    <property type="term" value="F:methyltransferase activity"/>
    <property type="evidence" value="ECO:0007669"/>
    <property type="project" value="UniProtKB-KW"/>
</dbReference>
<dbReference type="InterPro" id="IPR041698">
    <property type="entry name" value="Methyltransf_25"/>
</dbReference>
<feature type="domain" description="Methyltransferase" evidence="1">
    <location>
        <begin position="66"/>
        <end position="158"/>
    </location>
</feature>
<name>A0A543D0T7_9PSEU</name>
<protein>
    <submittedName>
        <fullName evidence="2">Methyltransferase family protein</fullName>
    </submittedName>
</protein>
<dbReference type="SUPFAM" id="SSF53335">
    <property type="entry name" value="S-adenosyl-L-methionine-dependent methyltransferases"/>
    <property type="match status" value="1"/>
</dbReference>
<dbReference type="Proteomes" id="UP000315677">
    <property type="component" value="Unassembled WGS sequence"/>
</dbReference>